<proteinExistence type="predicted"/>
<organism evidence="1 2">
    <name type="scientific">Lactobacillus panisapium</name>
    <dbReference type="NCBI Taxonomy" id="2012495"/>
    <lineage>
        <taxon>Bacteria</taxon>
        <taxon>Bacillati</taxon>
        <taxon>Bacillota</taxon>
        <taxon>Bacilli</taxon>
        <taxon>Lactobacillales</taxon>
        <taxon>Lactobacillaceae</taxon>
        <taxon>Lactobacillus</taxon>
    </lineage>
</organism>
<sequence length="191" mass="22295">MKINKNDWNTYLNKDVLLKVYSVDGESDEFLLGYMVNDIDSYYIFESIDEYGGLDGYILYKKDAILKIERDNDYTAVFDFYISYLKERKAFDVLNLSAVYEKVPKNSIDSILQYCYKSNLVITISQAESEICPTGKIISLNEKEVSLDRKRYRNDFGIEQEAEDAPISISDILTVDITTKETYLYQKYLEK</sequence>
<dbReference type="RefSeq" id="WP_220220448.1">
    <property type="nucleotide sequence ID" value="NZ_CP048268.1"/>
</dbReference>
<accession>A0ABX8W5B5</accession>
<dbReference type="Proteomes" id="UP000826550">
    <property type="component" value="Chromosome"/>
</dbReference>
<evidence type="ECO:0000313" key="1">
    <source>
        <dbReference type="EMBL" id="QYN51941.1"/>
    </source>
</evidence>
<keyword evidence="2" id="KW-1185">Reference proteome</keyword>
<name>A0ABX8W5B5_9LACO</name>
<evidence type="ECO:0000313" key="2">
    <source>
        <dbReference type="Proteomes" id="UP000826550"/>
    </source>
</evidence>
<reference evidence="1 2" key="1">
    <citation type="submission" date="2020-01" db="EMBL/GenBank/DDBJ databases">
        <title>Vast differences in strain-level diversity in the gut microbiota of two closely related honey bee species.</title>
        <authorList>
            <person name="Ellegaard K.M."/>
            <person name="Suenami S."/>
            <person name="Miyazaki R."/>
            <person name="Engel P."/>
        </authorList>
    </citation>
    <scope>NUCLEOTIDE SEQUENCE [LARGE SCALE GENOMIC DNA]</scope>
    <source>
        <strain evidence="1 2">ESL0416</strain>
    </source>
</reference>
<gene>
    <name evidence="1" type="ORF">GYM71_00210</name>
</gene>
<protein>
    <submittedName>
        <fullName evidence="1">Uncharacterized protein</fullName>
    </submittedName>
</protein>
<dbReference type="EMBL" id="CP048268">
    <property type="protein sequence ID" value="QYN51941.1"/>
    <property type="molecule type" value="Genomic_DNA"/>
</dbReference>